<evidence type="ECO:0000313" key="9">
    <source>
        <dbReference type="Proteomes" id="UP000048600"/>
    </source>
</evidence>
<evidence type="ECO:0000313" key="6">
    <source>
        <dbReference type="Proteomes" id="UP000044938"/>
    </source>
</evidence>
<dbReference type="EMBL" id="CFOH01000035">
    <property type="protein sequence ID" value="CFE46781.1"/>
    <property type="molecule type" value="Genomic_DNA"/>
</dbReference>
<reference evidence="6 7" key="1">
    <citation type="submission" date="2015-03" db="EMBL/GenBank/DDBJ databases">
        <authorList>
            <consortium name="Pathogen Informatics"/>
        </authorList>
    </citation>
    <scope>NUCLEOTIDE SEQUENCE [LARGE SCALE GENOMIC DNA]</scope>
    <source>
        <strain evidence="2 8">G09901357</strain>
        <strain evidence="3 7">H09601792</strain>
        <strain evidence="5 6">M09401471</strain>
        <strain evidence="4 9">P00601463</strain>
    </source>
</reference>
<proteinExistence type="predicted"/>
<dbReference type="Proteomes" id="UP000048289">
    <property type="component" value="Unassembled WGS sequence"/>
</dbReference>
<dbReference type="Proteomes" id="UP000046947">
    <property type="component" value="Unassembled WGS sequence"/>
</dbReference>
<dbReference type="EMBL" id="CHKL01000532">
    <property type="protein sequence ID" value="COW94577.1"/>
    <property type="molecule type" value="Genomic_DNA"/>
</dbReference>
<evidence type="ECO:0000313" key="4">
    <source>
        <dbReference type="EMBL" id="COW94577.1"/>
    </source>
</evidence>
<accession>A0A655JHN8</accession>
<evidence type="ECO:0000313" key="5">
    <source>
        <dbReference type="EMBL" id="COX08377.1"/>
    </source>
</evidence>
<dbReference type="EMBL" id="CFOE01000055">
    <property type="protein sequence ID" value="CFE37301.1"/>
    <property type="molecule type" value="Genomic_DNA"/>
</dbReference>
<organism evidence="4 9">
    <name type="scientific">Mycobacterium tuberculosis</name>
    <dbReference type="NCBI Taxonomy" id="1773"/>
    <lineage>
        <taxon>Bacteria</taxon>
        <taxon>Bacillati</taxon>
        <taxon>Actinomycetota</taxon>
        <taxon>Actinomycetes</taxon>
        <taxon>Mycobacteriales</taxon>
        <taxon>Mycobacteriaceae</taxon>
        <taxon>Mycobacterium</taxon>
        <taxon>Mycobacterium tuberculosis complex</taxon>
    </lineage>
</organism>
<evidence type="ECO:0000313" key="3">
    <source>
        <dbReference type="EMBL" id="CFE46781.1"/>
    </source>
</evidence>
<dbReference type="Proteomes" id="UP000044938">
    <property type="component" value="Unassembled WGS sequence"/>
</dbReference>
<feature type="compositionally biased region" description="Low complexity" evidence="1">
    <location>
        <begin position="1"/>
        <end position="13"/>
    </location>
</feature>
<gene>
    <name evidence="2" type="ORF">ERS007681_00717</name>
    <name evidence="3" type="ORF">ERS007688_00402</name>
    <name evidence="5" type="ORF">ERS007720_03875</name>
    <name evidence="4" type="ORF">ERS007741_03478</name>
</gene>
<feature type="region of interest" description="Disordered" evidence="1">
    <location>
        <begin position="1"/>
        <end position="34"/>
    </location>
</feature>
<evidence type="ECO:0000313" key="7">
    <source>
        <dbReference type="Proteomes" id="UP000046947"/>
    </source>
</evidence>
<evidence type="ECO:0000313" key="2">
    <source>
        <dbReference type="EMBL" id="CFE37301.1"/>
    </source>
</evidence>
<sequence>MPAATDSSSSTEADGAEDISTGKPASRAAAMARDLFPASSSTSALGPTKLMPAAAHAAARSGFSDRNP</sequence>
<dbReference type="AlphaFoldDB" id="A0A655JHN8"/>
<evidence type="ECO:0000256" key="1">
    <source>
        <dbReference type="SAM" id="MobiDB-lite"/>
    </source>
</evidence>
<dbReference type="Proteomes" id="UP000048600">
    <property type="component" value="Unassembled WGS sequence"/>
</dbReference>
<name>A0A655JHN8_MYCTX</name>
<dbReference type="EMBL" id="CSAJ01000697">
    <property type="protein sequence ID" value="COX08377.1"/>
    <property type="molecule type" value="Genomic_DNA"/>
</dbReference>
<evidence type="ECO:0000313" key="8">
    <source>
        <dbReference type="Proteomes" id="UP000048289"/>
    </source>
</evidence>
<protein>
    <submittedName>
        <fullName evidence="4">Uncharacterized protein</fullName>
    </submittedName>
</protein>